<comment type="caution">
    <text evidence="1">The sequence shown here is derived from an EMBL/GenBank/DDBJ whole genome shotgun (WGS) entry which is preliminary data.</text>
</comment>
<reference evidence="1" key="1">
    <citation type="submission" date="2020-03" db="EMBL/GenBank/DDBJ databases">
        <title>Castanea mollissima Vanexum genome sequencing.</title>
        <authorList>
            <person name="Staton M."/>
        </authorList>
    </citation>
    <scope>NUCLEOTIDE SEQUENCE</scope>
    <source>
        <tissue evidence="1">Leaf</tissue>
    </source>
</reference>
<organism evidence="1 2">
    <name type="scientific">Castanea mollissima</name>
    <name type="common">Chinese chestnut</name>
    <dbReference type="NCBI Taxonomy" id="60419"/>
    <lineage>
        <taxon>Eukaryota</taxon>
        <taxon>Viridiplantae</taxon>
        <taxon>Streptophyta</taxon>
        <taxon>Embryophyta</taxon>
        <taxon>Tracheophyta</taxon>
        <taxon>Spermatophyta</taxon>
        <taxon>Magnoliopsida</taxon>
        <taxon>eudicotyledons</taxon>
        <taxon>Gunneridae</taxon>
        <taxon>Pentapetalae</taxon>
        <taxon>rosids</taxon>
        <taxon>fabids</taxon>
        <taxon>Fagales</taxon>
        <taxon>Fagaceae</taxon>
        <taxon>Castanea</taxon>
    </lineage>
</organism>
<keyword evidence="2" id="KW-1185">Reference proteome</keyword>
<name>A0A8J4Q895_9ROSI</name>
<evidence type="ECO:0000313" key="1">
    <source>
        <dbReference type="EMBL" id="KAF3945007.1"/>
    </source>
</evidence>
<dbReference type="Proteomes" id="UP000737018">
    <property type="component" value="Unassembled WGS sequence"/>
</dbReference>
<evidence type="ECO:0000313" key="2">
    <source>
        <dbReference type="Proteomes" id="UP000737018"/>
    </source>
</evidence>
<accession>A0A8J4Q895</accession>
<dbReference type="OrthoDB" id="1676809at2759"/>
<dbReference type="AlphaFoldDB" id="A0A8J4Q895"/>
<protein>
    <submittedName>
        <fullName evidence="1">Uncharacterized protein</fullName>
    </submittedName>
</protein>
<proteinExistence type="predicted"/>
<sequence length="98" mass="11039">MATILRVLSISSQRGLTLTSMPQFLVPNSRIKSALDSEDTSALKSFGDSWESLVISLRSSSPQKAHLVLEWRLEKILEENVRDHDSFSELMYLCGKVI</sequence>
<dbReference type="EMBL" id="JRKL02012510">
    <property type="protein sequence ID" value="KAF3945007.1"/>
    <property type="molecule type" value="Genomic_DNA"/>
</dbReference>
<gene>
    <name evidence="1" type="ORF">CMV_028578</name>
</gene>